<sequence>MTAFKRLLKSCGITFNPEGPTRSSSQIAAKRYARSMMPFPSLTDLPSQLRQPAVRDLAWALLSPPLLTQTPWPQRHPLKASNWSQQPEALADWLLSLDADSHALQQWLSQSSVRRLGLYYERLWQFALHAAPGIEVPAANLPIRQQGHTLGELDMLLRDEEGVHHLELAIKLYLGQQDCSGAELAHWLGPGSHDRLDIKLAHLGQHQLPLSTRAQAQQRLTELAIQQPQAALWLGGYLFYPWLQPSYAAPQHGNSAHLRGRWLHRTDWTRFATHNPGHWQPLARHAWLASARTEKEHLWSREQFNQWLRALPNDANTQLLVRLIEGPQNDWLEAERVFLVNDHWPAQPAS</sequence>
<dbReference type="OrthoDB" id="378654at2"/>
<organism evidence="1 2">
    <name type="scientific">Pseudomonas anguilliseptica</name>
    <dbReference type="NCBI Taxonomy" id="53406"/>
    <lineage>
        <taxon>Bacteria</taxon>
        <taxon>Pseudomonadati</taxon>
        <taxon>Pseudomonadota</taxon>
        <taxon>Gammaproteobacteria</taxon>
        <taxon>Pseudomonadales</taxon>
        <taxon>Pseudomonadaceae</taxon>
        <taxon>Pseudomonas</taxon>
    </lineage>
</organism>
<gene>
    <name evidence="1" type="ORF">SAMN05421553_3414</name>
</gene>
<dbReference type="EMBL" id="FNSC01000001">
    <property type="protein sequence ID" value="SED82366.1"/>
    <property type="molecule type" value="Genomic_DNA"/>
</dbReference>
<evidence type="ECO:0008006" key="3">
    <source>
        <dbReference type="Google" id="ProtNLM"/>
    </source>
</evidence>
<protein>
    <recommendedName>
        <fullName evidence="3">Cobalt chelatase</fullName>
    </recommendedName>
</protein>
<dbReference type="AlphaFoldDB" id="A0A1H5DUB4"/>
<proteinExistence type="predicted"/>
<dbReference type="Pfam" id="PF08907">
    <property type="entry name" value="DUF1853"/>
    <property type="match status" value="1"/>
</dbReference>
<accession>A0A1H5DUB4</accession>
<name>A0A1H5DUB4_PSEAG</name>
<keyword evidence="2" id="KW-1185">Reference proteome</keyword>
<dbReference type="InterPro" id="IPR015003">
    <property type="entry name" value="DUF1853"/>
</dbReference>
<dbReference type="STRING" id="53406.SAMN05421553_3414"/>
<reference evidence="2" key="1">
    <citation type="submission" date="2016-10" db="EMBL/GenBank/DDBJ databases">
        <authorList>
            <person name="Varghese N."/>
            <person name="Submissions S."/>
        </authorList>
    </citation>
    <scope>NUCLEOTIDE SEQUENCE [LARGE SCALE GENOMIC DNA]</scope>
    <source>
        <strain evidence="2">DSM 12111</strain>
    </source>
</reference>
<dbReference type="Proteomes" id="UP000242849">
    <property type="component" value="Unassembled WGS sequence"/>
</dbReference>
<evidence type="ECO:0000313" key="2">
    <source>
        <dbReference type="Proteomes" id="UP000242849"/>
    </source>
</evidence>
<evidence type="ECO:0000313" key="1">
    <source>
        <dbReference type="EMBL" id="SED82366.1"/>
    </source>
</evidence>